<reference evidence="2" key="1">
    <citation type="journal article" date="2017" name="Front. Plant Sci.">
        <title>Climate Clever Clovers: New Paradigm to Reduce the Environmental Footprint of Ruminants by Breeding Low Methanogenic Forages Utilizing Haplotype Variation.</title>
        <authorList>
            <person name="Kaur P."/>
            <person name="Appels R."/>
            <person name="Bayer P.E."/>
            <person name="Keeble-Gagnere G."/>
            <person name="Wang J."/>
            <person name="Hirakawa H."/>
            <person name="Shirasawa K."/>
            <person name="Vercoe P."/>
            <person name="Stefanova K."/>
            <person name="Durmic Z."/>
            <person name="Nichols P."/>
            <person name="Revell C."/>
            <person name="Isobe S.N."/>
            <person name="Edwards D."/>
            <person name="Erskine W."/>
        </authorList>
    </citation>
    <scope>NUCLEOTIDE SEQUENCE [LARGE SCALE GENOMIC DNA]</scope>
    <source>
        <strain evidence="2">cv. Daliak</strain>
    </source>
</reference>
<keyword evidence="2" id="KW-1185">Reference proteome</keyword>
<dbReference type="AlphaFoldDB" id="A0A2Z6PDH4"/>
<evidence type="ECO:0000313" key="2">
    <source>
        <dbReference type="Proteomes" id="UP000242715"/>
    </source>
</evidence>
<evidence type="ECO:0000313" key="1">
    <source>
        <dbReference type="EMBL" id="GAU47255.1"/>
    </source>
</evidence>
<accession>A0A2Z6PDH4</accession>
<dbReference type="OrthoDB" id="10569099at2759"/>
<dbReference type="Proteomes" id="UP000242715">
    <property type="component" value="Unassembled WGS sequence"/>
</dbReference>
<proteinExistence type="predicted"/>
<dbReference type="EMBL" id="DF974297">
    <property type="protein sequence ID" value="GAU47255.1"/>
    <property type="molecule type" value="Genomic_DNA"/>
</dbReference>
<organism evidence="1 2">
    <name type="scientific">Trifolium subterraneum</name>
    <name type="common">Subterranean clover</name>
    <dbReference type="NCBI Taxonomy" id="3900"/>
    <lineage>
        <taxon>Eukaryota</taxon>
        <taxon>Viridiplantae</taxon>
        <taxon>Streptophyta</taxon>
        <taxon>Embryophyta</taxon>
        <taxon>Tracheophyta</taxon>
        <taxon>Spermatophyta</taxon>
        <taxon>Magnoliopsida</taxon>
        <taxon>eudicotyledons</taxon>
        <taxon>Gunneridae</taxon>
        <taxon>Pentapetalae</taxon>
        <taxon>rosids</taxon>
        <taxon>fabids</taxon>
        <taxon>Fabales</taxon>
        <taxon>Fabaceae</taxon>
        <taxon>Papilionoideae</taxon>
        <taxon>50 kb inversion clade</taxon>
        <taxon>NPAAA clade</taxon>
        <taxon>Hologalegina</taxon>
        <taxon>IRL clade</taxon>
        <taxon>Trifolieae</taxon>
        <taxon>Trifolium</taxon>
    </lineage>
</organism>
<sequence length="79" mass="8680">MLLNIRYSAGIPVLHIGILAIQYEIREEVMSRGISKLVEDGLLPPMAGPKGFILPSHILYVDQMTSLSFGDVIRGLCIV</sequence>
<protein>
    <submittedName>
        <fullName evidence="1">Uncharacterized protein</fullName>
    </submittedName>
</protein>
<name>A0A2Z6PDH4_TRISU</name>
<gene>
    <name evidence="1" type="ORF">TSUD_243480</name>
</gene>